<comment type="subcellular location">
    <subcellularLocation>
        <location evidence="1 11">Membrane</location>
        <topology evidence="1 11">Single-pass membrane protein</topology>
    </subcellularLocation>
</comment>
<evidence type="ECO:0000313" key="12">
    <source>
        <dbReference type="EMBL" id="GMR37888.1"/>
    </source>
</evidence>
<gene>
    <name evidence="12" type="ORF">PMAYCL1PPCAC_08083</name>
</gene>
<evidence type="ECO:0000256" key="3">
    <source>
        <dbReference type="ARBA" id="ARBA00022676"/>
    </source>
</evidence>
<evidence type="ECO:0000256" key="2">
    <source>
        <dbReference type="ARBA" id="ARBA00009995"/>
    </source>
</evidence>
<evidence type="ECO:0000256" key="9">
    <source>
        <dbReference type="ARBA" id="ARBA00047475"/>
    </source>
</evidence>
<keyword evidence="8 11" id="KW-0472">Membrane</keyword>
<dbReference type="EC" id="2.4.1.17" evidence="11"/>
<evidence type="ECO:0000256" key="11">
    <source>
        <dbReference type="RuleBase" id="RU362059"/>
    </source>
</evidence>
<evidence type="ECO:0000313" key="13">
    <source>
        <dbReference type="Proteomes" id="UP001328107"/>
    </source>
</evidence>
<evidence type="ECO:0000256" key="10">
    <source>
        <dbReference type="RuleBase" id="RU003718"/>
    </source>
</evidence>
<dbReference type="CDD" id="cd03784">
    <property type="entry name" value="GT1_Gtf-like"/>
    <property type="match status" value="1"/>
</dbReference>
<keyword evidence="13" id="KW-1185">Reference proteome</keyword>
<evidence type="ECO:0000256" key="8">
    <source>
        <dbReference type="ARBA" id="ARBA00023136"/>
    </source>
</evidence>
<feature type="transmembrane region" description="Helical" evidence="11">
    <location>
        <begin position="192"/>
        <end position="215"/>
    </location>
</feature>
<evidence type="ECO:0000256" key="1">
    <source>
        <dbReference type="ARBA" id="ARBA00004167"/>
    </source>
</evidence>
<keyword evidence="5 11" id="KW-0812">Transmembrane</keyword>
<reference evidence="13" key="1">
    <citation type="submission" date="2022-10" db="EMBL/GenBank/DDBJ databases">
        <title>Genome assembly of Pristionchus species.</title>
        <authorList>
            <person name="Yoshida K."/>
            <person name="Sommer R.J."/>
        </authorList>
    </citation>
    <scope>NUCLEOTIDE SEQUENCE [LARGE SCALE GENOMIC DNA]</scope>
    <source>
        <strain evidence="13">RS5460</strain>
    </source>
</reference>
<dbReference type="AlphaFoldDB" id="A0AAN4ZG35"/>
<sequence length="224" mass="25610">MVRSVNLKLHVKRAFLKTMHNFPDVTFIWKYENLKNDFAMNEASKVNNLVLTEWMPQNNLLSDKRLAVFITHGGMRSTQETALRGVPALFVPIFADQPRNAAGMAWNKLGMVLNKFDLHDSNIITAHLKELLDKDEYRENARRISKMLSKKPFSSREQLIKYTEFAAEFGPSTAVRPQSHDMSTIEYHNLDIIGAALLSLSPIFFISVRLALFVCRRIVGAKTK</sequence>
<name>A0AAN4ZG35_9BILA</name>
<comment type="catalytic activity">
    <reaction evidence="9 11">
        <text>glucuronate acceptor + UDP-alpha-D-glucuronate = acceptor beta-D-glucuronoside + UDP + H(+)</text>
        <dbReference type="Rhea" id="RHEA:21032"/>
        <dbReference type="ChEBI" id="CHEBI:15378"/>
        <dbReference type="ChEBI" id="CHEBI:58052"/>
        <dbReference type="ChEBI" id="CHEBI:58223"/>
        <dbReference type="ChEBI" id="CHEBI:132367"/>
        <dbReference type="ChEBI" id="CHEBI:132368"/>
        <dbReference type="EC" id="2.4.1.17"/>
    </reaction>
</comment>
<evidence type="ECO:0000256" key="4">
    <source>
        <dbReference type="ARBA" id="ARBA00022679"/>
    </source>
</evidence>
<evidence type="ECO:0000256" key="5">
    <source>
        <dbReference type="ARBA" id="ARBA00022692"/>
    </source>
</evidence>
<dbReference type="Proteomes" id="UP001328107">
    <property type="component" value="Unassembled WGS sequence"/>
</dbReference>
<dbReference type="PANTHER" id="PTHR48043:SF23">
    <property type="entry name" value="UDP-GLUCURONOSYLTRANSFERASE"/>
    <property type="match status" value="1"/>
</dbReference>
<dbReference type="InterPro" id="IPR002213">
    <property type="entry name" value="UDP_glucos_trans"/>
</dbReference>
<dbReference type="EMBL" id="BTRK01000002">
    <property type="protein sequence ID" value="GMR37888.1"/>
    <property type="molecule type" value="Genomic_DNA"/>
</dbReference>
<dbReference type="GO" id="GO:0015020">
    <property type="term" value="F:glucuronosyltransferase activity"/>
    <property type="evidence" value="ECO:0007669"/>
    <property type="project" value="UniProtKB-EC"/>
</dbReference>
<dbReference type="PROSITE" id="PS00375">
    <property type="entry name" value="UDPGT"/>
    <property type="match status" value="1"/>
</dbReference>
<dbReference type="InterPro" id="IPR035595">
    <property type="entry name" value="UDP_glycos_trans_CS"/>
</dbReference>
<comment type="caution">
    <text evidence="12">The sequence shown here is derived from an EMBL/GenBank/DDBJ whole genome shotgun (WGS) entry which is preliminary data.</text>
</comment>
<evidence type="ECO:0000256" key="6">
    <source>
        <dbReference type="ARBA" id="ARBA00022729"/>
    </source>
</evidence>
<accession>A0AAN4ZG35</accession>
<keyword evidence="7 11" id="KW-1133">Transmembrane helix</keyword>
<dbReference type="PANTHER" id="PTHR48043">
    <property type="entry name" value="EG:EG0003.4 PROTEIN-RELATED"/>
    <property type="match status" value="1"/>
</dbReference>
<keyword evidence="4 10" id="KW-0808">Transferase</keyword>
<dbReference type="Pfam" id="PF00201">
    <property type="entry name" value="UDPGT"/>
    <property type="match status" value="1"/>
</dbReference>
<evidence type="ECO:0000256" key="7">
    <source>
        <dbReference type="ARBA" id="ARBA00022989"/>
    </source>
</evidence>
<dbReference type="Gene3D" id="3.40.50.2000">
    <property type="entry name" value="Glycogen Phosphorylase B"/>
    <property type="match status" value="1"/>
</dbReference>
<dbReference type="GO" id="GO:0016020">
    <property type="term" value="C:membrane"/>
    <property type="evidence" value="ECO:0007669"/>
    <property type="project" value="UniProtKB-SubCell"/>
</dbReference>
<protein>
    <recommendedName>
        <fullName evidence="11">UDP-glucuronosyltransferase</fullName>
        <ecNumber evidence="11">2.4.1.17</ecNumber>
    </recommendedName>
</protein>
<comment type="similarity">
    <text evidence="2 10">Belongs to the UDP-glycosyltransferase family.</text>
</comment>
<keyword evidence="3 10" id="KW-0328">Glycosyltransferase</keyword>
<keyword evidence="6" id="KW-0732">Signal</keyword>
<proteinExistence type="inferred from homology"/>
<organism evidence="12 13">
    <name type="scientific">Pristionchus mayeri</name>
    <dbReference type="NCBI Taxonomy" id="1317129"/>
    <lineage>
        <taxon>Eukaryota</taxon>
        <taxon>Metazoa</taxon>
        <taxon>Ecdysozoa</taxon>
        <taxon>Nematoda</taxon>
        <taxon>Chromadorea</taxon>
        <taxon>Rhabditida</taxon>
        <taxon>Rhabditina</taxon>
        <taxon>Diplogasteromorpha</taxon>
        <taxon>Diplogasteroidea</taxon>
        <taxon>Neodiplogasteridae</taxon>
        <taxon>Pristionchus</taxon>
    </lineage>
</organism>
<dbReference type="SUPFAM" id="SSF53756">
    <property type="entry name" value="UDP-Glycosyltransferase/glycogen phosphorylase"/>
    <property type="match status" value="1"/>
</dbReference>
<dbReference type="InterPro" id="IPR050271">
    <property type="entry name" value="UDP-glycosyltransferase"/>
</dbReference>
<feature type="non-terminal residue" evidence="12">
    <location>
        <position position="224"/>
    </location>
</feature>
<dbReference type="FunFam" id="3.40.50.2000:FF:000038">
    <property type="entry name" value="UDP-GlucuronosylTransferase"/>
    <property type="match status" value="1"/>
</dbReference>